<organism evidence="3 4">
    <name type="scientific">Pterulicium gracile</name>
    <dbReference type="NCBI Taxonomy" id="1884261"/>
    <lineage>
        <taxon>Eukaryota</taxon>
        <taxon>Fungi</taxon>
        <taxon>Dikarya</taxon>
        <taxon>Basidiomycota</taxon>
        <taxon>Agaricomycotina</taxon>
        <taxon>Agaricomycetes</taxon>
        <taxon>Agaricomycetidae</taxon>
        <taxon>Agaricales</taxon>
        <taxon>Pleurotineae</taxon>
        <taxon>Pterulaceae</taxon>
        <taxon>Pterulicium</taxon>
    </lineage>
</organism>
<evidence type="ECO:0000313" key="4">
    <source>
        <dbReference type="Proteomes" id="UP000305067"/>
    </source>
</evidence>
<dbReference type="Proteomes" id="UP000305067">
    <property type="component" value="Unassembled WGS sequence"/>
</dbReference>
<evidence type="ECO:0000313" key="3">
    <source>
        <dbReference type="EMBL" id="TFL07239.1"/>
    </source>
</evidence>
<feature type="coiled-coil region" evidence="1">
    <location>
        <begin position="13"/>
        <end position="47"/>
    </location>
</feature>
<dbReference type="PANTHER" id="PTHR31058">
    <property type="entry name" value="ZINC FINGER C4H2 DOMAIN-CONTAINING PROTEIN"/>
    <property type="match status" value="1"/>
</dbReference>
<accession>A0A5C3R3C3</accession>
<gene>
    <name evidence="3" type="ORF">BDV98DRAFT_557498</name>
</gene>
<keyword evidence="4" id="KW-1185">Reference proteome</keyword>
<feature type="region of interest" description="Disordered" evidence="2">
    <location>
        <begin position="114"/>
        <end position="159"/>
    </location>
</feature>
<evidence type="ECO:0000256" key="2">
    <source>
        <dbReference type="SAM" id="MobiDB-lite"/>
    </source>
</evidence>
<dbReference type="AlphaFoldDB" id="A0A5C3R3C3"/>
<proteinExistence type="predicted"/>
<dbReference type="GO" id="GO:0005634">
    <property type="term" value="C:nucleus"/>
    <property type="evidence" value="ECO:0007669"/>
    <property type="project" value="TreeGrafter"/>
</dbReference>
<reference evidence="3 4" key="1">
    <citation type="journal article" date="2019" name="Nat. Ecol. Evol.">
        <title>Megaphylogeny resolves global patterns of mushroom evolution.</title>
        <authorList>
            <person name="Varga T."/>
            <person name="Krizsan K."/>
            <person name="Foldi C."/>
            <person name="Dima B."/>
            <person name="Sanchez-Garcia M."/>
            <person name="Sanchez-Ramirez S."/>
            <person name="Szollosi G.J."/>
            <person name="Szarkandi J.G."/>
            <person name="Papp V."/>
            <person name="Albert L."/>
            <person name="Andreopoulos W."/>
            <person name="Angelini C."/>
            <person name="Antonin V."/>
            <person name="Barry K.W."/>
            <person name="Bougher N.L."/>
            <person name="Buchanan P."/>
            <person name="Buyck B."/>
            <person name="Bense V."/>
            <person name="Catcheside P."/>
            <person name="Chovatia M."/>
            <person name="Cooper J."/>
            <person name="Damon W."/>
            <person name="Desjardin D."/>
            <person name="Finy P."/>
            <person name="Geml J."/>
            <person name="Haridas S."/>
            <person name="Hughes K."/>
            <person name="Justo A."/>
            <person name="Karasinski D."/>
            <person name="Kautmanova I."/>
            <person name="Kiss B."/>
            <person name="Kocsube S."/>
            <person name="Kotiranta H."/>
            <person name="LaButti K.M."/>
            <person name="Lechner B.E."/>
            <person name="Liimatainen K."/>
            <person name="Lipzen A."/>
            <person name="Lukacs Z."/>
            <person name="Mihaltcheva S."/>
            <person name="Morgado L.N."/>
            <person name="Niskanen T."/>
            <person name="Noordeloos M.E."/>
            <person name="Ohm R.A."/>
            <person name="Ortiz-Santana B."/>
            <person name="Ovrebo C."/>
            <person name="Racz N."/>
            <person name="Riley R."/>
            <person name="Savchenko A."/>
            <person name="Shiryaev A."/>
            <person name="Soop K."/>
            <person name="Spirin V."/>
            <person name="Szebenyi C."/>
            <person name="Tomsovsky M."/>
            <person name="Tulloss R.E."/>
            <person name="Uehling J."/>
            <person name="Grigoriev I.V."/>
            <person name="Vagvolgyi C."/>
            <person name="Papp T."/>
            <person name="Martin F.M."/>
            <person name="Miettinen O."/>
            <person name="Hibbett D.S."/>
            <person name="Nagy L.G."/>
        </authorList>
    </citation>
    <scope>NUCLEOTIDE SEQUENCE [LARGE SCALE GENOMIC DNA]</scope>
    <source>
        <strain evidence="3 4">CBS 309.79</strain>
    </source>
</reference>
<dbReference type="InterPro" id="IPR018482">
    <property type="entry name" value="Znf-C4H2"/>
</dbReference>
<dbReference type="OrthoDB" id="20865at2759"/>
<feature type="compositionally biased region" description="Polar residues" evidence="2">
    <location>
        <begin position="148"/>
        <end position="159"/>
    </location>
</feature>
<feature type="compositionally biased region" description="Basic and acidic residues" evidence="2">
    <location>
        <begin position="114"/>
        <end position="124"/>
    </location>
</feature>
<protein>
    <submittedName>
        <fullName evidence="3">Uncharacterized protein</fullName>
    </submittedName>
</protein>
<dbReference type="Pfam" id="PF10146">
    <property type="entry name" value="zf-C4H2"/>
    <property type="match status" value="1"/>
</dbReference>
<sequence>MHTAHILSAHATLDQKSKVIQDVKEQQNKLESERQRLLQCLREINEDRGKMDIAVVDIEREVSELRHKITETTEGDYATAKREVDRLRHELGQPALPSLQSTIEEKRFAYLNERRLNGSEKRPSEGISFAADGQQPPTKKARGRPKGSKNSTKKASSGG</sequence>
<name>A0A5C3R3C3_9AGAR</name>
<dbReference type="PANTHER" id="PTHR31058:SF2">
    <property type="entry name" value="ZINC FINGER C4H2 DOMAIN-CONTAINING PROTEIN"/>
    <property type="match status" value="1"/>
</dbReference>
<keyword evidence="1" id="KW-0175">Coiled coil</keyword>
<dbReference type="EMBL" id="ML178814">
    <property type="protein sequence ID" value="TFL07239.1"/>
    <property type="molecule type" value="Genomic_DNA"/>
</dbReference>
<evidence type="ECO:0000256" key="1">
    <source>
        <dbReference type="SAM" id="Coils"/>
    </source>
</evidence>